<keyword evidence="3" id="KW-0812">Transmembrane</keyword>
<protein>
    <submittedName>
        <fullName evidence="5">Glycosyl transferase family 90-domain-containing protein</fullName>
    </submittedName>
</protein>
<dbReference type="SMART" id="SM00672">
    <property type="entry name" value="CAP10"/>
    <property type="match status" value="1"/>
</dbReference>
<organism evidence="5 6">
    <name type="scientific">Mycena alexandri</name>
    <dbReference type="NCBI Taxonomy" id="1745969"/>
    <lineage>
        <taxon>Eukaryota</taxon>
        <taxon>Fungi</taxon>
        <taxon>Dikarya</taxon>
        <taxon>Basidiomycota</taxon>
        <taxon>Agaricomycotina</taxon>
        <taxon>Agaricomycetes</taxon>
        <taxon>Agaricomycetidae</taxon>
        <taxon>Agaricales</taxon>
        <taxon>Marasmiineae</taxon>
        <taxon>Mycenaceae</taxon>
        <taxon>Mycena</taxon>
    </lineage>
</organism>
<gene>
    <name evidence="5" type="ORF">C8F04DRAFT_1403896</name>
</gene>
<dbReference type="Proteomes" id="UP001218188">
    <property type="component" value="Unassembled WGS sequence"/>
</dbReference>
<dbReference type="PANTHER" id="PTHR12203:SF35">
    <property type="entry name" value="PROTEIN O-GLUCOSYLTRANSFERASE 1"/>
    <property type="match status" value="1"/>
</dbReference>
<evidence type="ECO:0000313" key="6">
    <source>
        <dbReference type="Proteomes" id="UP001218188"/>
    </source>
</evidence>
<feature type="transmembrane region" description="Helical" evidence="3">
    <location>
        <begin position="123"/>
        <end position="141"/>
    </location>
</feature>
<evidence type="ECO:0000256" key="1">
    <source>
        <dbReference type="ARBA" id="ARBA00010118"/>
    </source>
</evidence>
<proteinExistence type="inferred from homology"/>
<keyword evidence="3" id="KW-1133">Transmembrane helix</keyword>
<evidence type="ECO:0000259" key="4">
    <source>
        <dbReference type="SMART" id="SM00672"/>
    </source>
</evidence>
<dbReference type="InterPro" id="IPR051091">
    <property type="entry name" value="O-Glucosyltr/Glycosyltrsf_90"/>
</dbReference>
<feature type="domain" description="Glycosyl transferase CAP10" evidence="4">
    <location>
        <begin position="336"/>
        <end position="611"/>
    </location>
</feature>
<evidence type="ECO:0000313" key="5">
    <source>
        <dbReference type="EMBL" id="KAJ7020042.1"/>
    </source>
</evidence>
<sequence>MPRSATGDHFTTLARVPIAFYFRGPLLFRRQESYILLHLLLSLGTNTPLLGFSNNFYSLIQVASMIGGMNTVEHIFHSVADSTILLIPLHDVAQNSRELEDDATAYYKSLPGRHSRQNPRRRCLVLTTALVVASTILVLILRTRLAPVVPTSSTSPNVTTTLPRPDDAASLARLAVDAVLAAQSSTLPEASARYTLRNQRATPPYYDRWFKFAQDKKCLVDDYDQIRRDFEPFYQLAERDPEYFQAIIERGSKQLEAHPAEIALVEIRDGGVSLRGDTAYGGNWPDTLGRFSQSLPNMTFLLNGRDEPRVAFNYRAANALTMALSPNDSTPFIFQPRPTVEFFQHQSGCIIPKTADGFVESANDASGFLLATAKPGFTTDFYPMLSMSRISPCFSDILFPTEYHYTRSWWYGKYAYPDNINWEDKISKVYWRGMSNGGMIIGENYHQFARFKLIDIGREHPDLMDVSITRFAETLCEEGCDRDAVRAEYNITDSSEPREDLYHFKYAMDVDGTTFSGRFLGLMRSGSLVFKSTLFEEYFNDWLRPFEHYIPVKSDLSDLVQQIRWANDNPAEARLIQQRGMEMAKRVVTDDQNDCYFFAVLLEWARLQEMAKTTLPSADQK</sequence>
<evidence type="ECO:0000256" key="2">
    <source>
        <dbReference type="ARBA" id="ARBA00022679"/>
    </source>
</evidence>
<reference evidence="5" key="1">
    <citation type="submission" date="2023-03" db="EMBL/GenBank/DDBJ databases">
        <title>Massive genome expansion in bonnet fungi (Mycena s.s.) driven by repeated elements and novel gene families across ecological guilds.</title>
        <authorList>
            <consortium name="Lawrence Berkeley National Laboratory"/>
            <person name="Harder C.B."/>
            <person name="Miyauchi S."/>
            <person name="Viragh M."/>
            <person name="Kuo A."/>
            <person name="Thoen E."/>
            <person name="Andreopoulos B."/>
            <person name="Lu D."/>
            <person name="Skrede I."/>
            <person name="Drula E."/>
            <person name="Henrissat B."/>
            <person name="Morin E."/>
            <person name="Kohler A."/>
            <person name="Barry K."/>
            <person name="LaButti K."/>
            <person name="Morin E."/>
            <person name="Salamov A."/>
            <person name="Lipzen A."/>
            <person name="Mereny Z."/>
            <person name="Hegedus B."/>
            <person name="Baldrian P."/>
            <person name="Stursova M."/>
            <person name="Weitz H."/>
            <person name="Taylor A."/>
            <person name="Grigoriev I.V."/>
            <person name="Nagy L.G."/>
            <person name="Martin F."/>
            <person name="Kauserud H."/>
        </authorList>
    </citation>
    <scope>NUCLEOTIDE SEQUENCE</scope>
    <source>
        <strain evidence="5">CBHHK200</strain>
    </source>
</reference>
<dbReference type="PANTHER" id="PTHR12203">
    <property type="entry name" value="KDEL LYS-ASP-GLU-LEU CONTAINING - RELATED"/>
    <property type="match status" value="1"/>
</dbReference>
<name>A0AAD6S3T2_9AGAR</name>
<keyword evidence="2 5" id="KW-0808">Transferase</keyword>
<comment type="similarity">
    <text evidence="1">Belongs to the glycosyltransferase 90 family.</text>
</comment>
<dbReference type="AlphaFoldDB" id="A0AAD6S3T2"/>
<keyword evidence="6" id="KW-1185">Reference proteome</keyword>
<keyword evidence="3" id="KW-0472">Membrane</keyword>
<accession>A0AAD6S3T2</accession>
<dbReference type="GO" id="GO:0016740">
    <property type="term" value="F:transferase activity"/>
    <property type="evidence" value="ECO:0007669"/>
    <property type="project" value="UniProtKB-KW"/>
</dbReference>
<dbReference type="EMBL" id="JARJCM010000275">
    <property type="protein sequence ID" value="KAJ7020042.1"/>
    <property type="molecule type" value="Genomic_DNA"/>
</dbReference>
<dbReference type="InterPro" id="IPR006598">
    <property type="entry name" value="CAP10"/>
</dbReference>
<dbReference type="Pfam" id="PF05686">
    <property type="entry name" value="Glyco_transf_90"/>
    <property type="match status" value="1"/>
</dbReference>
<evidence type="ECO:0000256" key="3">
    <source>
        <dbReference type="SAM" id="Phobius"/>
    </source>
</evidence>
<comment type="caution">
    <text evidence="5">The sequence shown here is derived from an EMBL/GenBank/DDBJ whole genome shotgun (WGS) entry which is preliminary data.</text>
</comment>